<accession>A0A516V1Y7</accession>
<feature type="signal peptide" evidence="1">
    <location>
        <begin position="1"/>
        <end position="22"/>
    </location>
</feature>
<dbReference type="PROSITE" id="PS51257">
    <property type="entry name" value="PROKAR_LIPOPROTEIN"/>
    <property type="match status" value="1"/>
</dbReference>
<keyword evidence="1" id="KW-0732">Signal</keyword>
<dbReference type="AlphaFoldDB" id="A0A516V1Y7"/>
<evidence type="ECO:0008006" key="4">
    <source>
        <dbReference type="Google" id="ProtNLM"/>
    </source>
</evidence>
<keyword evidence="3" id="KW-1185">Reference proteome</keyword>
<name>A0A516V1Y7_9GAMM</name>
<reference evidence="2 3" key="1">
    <citation type="submission" date="2019-07" db="EMBL/GenBank/DDBJ databases">
        <title>Lysobacter weifangensis sp. nov., isolated from bensulfuron-methyl contaminated farmland soil.</title>
        <authorList>
            <person name="Zhao H."/>
        </authorList>
    </citation>
    <scope>NUCLEOTIDE SEQUENCE [LARGE SCALE GENOMIC DNA]</scope>
    <source>
        <strain evidence="2 3">CC-Bw-6</strain>
    </source>
</reference>
<dbReference type="EMBL" id="CP041742">
    <property type="protein sequence ID" value="QDQ72546.1"/>
    <property type="molecule type" value="Genomic_DNA"/>
</dbReference>
<evidence type="ECO:0000256" key="1">
    <source>
        <dbReference type="SAM" id="SignalP"/>
    </source>
</evidence>
<dbReference type="RefSeq" id="WP_143878062.1">
    <property type="nucleotide sequence ID" value="NZ_BAABLZ010000002.1"/>
</dbReference>
<proteinExistence type="predicted"/>
<feature type="chain" id="PRO_5021952525" description="Esterase-like activity of phytase family protein" evidence="1">
    <location>
        <begin position="23"/>
        <end position="307"/>
    </location>
</feature>
<protein>
    <recommendedName>
        <fullName evidence="4">Esterase-like activity of phytase family protein</fullName>
    </recommendedName>
</protein>
<gene>
    <name evidence="2" type="ORF">FNZ56_00930</name>
</gene>
<dbReference type="Proteomes" id="UP000315891">
    <property type="component" value="Chromosome"/>
</dbReference>
<evidence type="ECO:0000313" key="2">
    <source>
        <dbReference type="EMBL" id="QDQ72546.1"/>
    </source>
</evidence>
<dbReference type="OrthoDB" id="9798438at2"/>
<sequence>MRRSTFPRIGCPACALALALLAGCGDEREPFARLSGLMVDDALGEVSGMAASRRLTDVLWVENDGGNTPVLYAVSPRGSLLASDRVEGVANTDWEDLDAFDLDGKHYILIADTGDNGGLRRTLQLHVVEEPASLEDTALRPAWSVSFRWPDGPRDCEAAFVDAAAGKVLLISKKRHPPELFEVPLRPAAGATVVARRIGSLAGVPQADAQSLRDRPKAARLVGQVTAADVSPDGRTLAVLTYQDVLFYPRKTGETWAQVVARKPRIEPLPALLPQAEALAWSANGAGLYASGEFRPAPIFYLDPAGD</sequence>
<dbReference type="SUPFAM" id="SSF75011">
    <property type="entry name" value="3-carboxy-cis,cis-mucoante lactonizing enzyme"/>
    <property type="match status" value="1"/>
</dbReference>
<organism evidence="2 3">
    <name type="scientific">Pseudoluteimonas lycopersici</name>
    <dbReference type="NCBI Taxonomy" id="1324796"/>
    <lineage>
        <taxon>Bacteria</taxon>
        <taxon>Pseudomonadati</taxon>
        <taxon>Pseudomonadota</taxon>
        <taxon>Gammaproteobacteria</taxon>
        <taxon>Lysobacterales</taxon>
        <taxon>Lysobacteraceae</taxon>
        <taxon>Pseudoluteimonas</taxon>
    </lineage>
</organism>
<evidence type="ECO:0000313" key="3">
    <source>
        <dbReference type="Proteomes" id="UP000315891"/>
    </source>
</evidence>